<feature type="region of interest" description="Disordered" evidence="1">
    <location>
        <begin position="277"/>
        <end position="310"/>
    </location>
</feature>
<proteinExistence type="predicted"/>
<protein>
    <submittedName>
        <fullName evidence="2">Zinc finger CCCH domain-containing protein 11A</fullName>
    </submittedName>
</protein>
<evidence type="ECO:0000313" key="3">
    <source>
        <dbReference type="Proteomes" id="UP000646548"/>
    </source>
</evidence>
<evidence type="ECO:0000313" key="2">
    <source>
        <dbReference type="EMBL" id="KAF6732328.1"/>
    </source>
</evidence>
<dbReference type="Proteomes" id="UP000646548">
    <property type="component" value="Unassembled WGS sequence"/>
</dbReference>
<accession>A0A834CI33</accession>
<feature type="region of interest" description="Disordered" evidence="1">
    <location>
        <begin position="1"/>
        <end position="144"/>
    </location>
</feature>
<dbReference type="EMBL" id="WKFB01000195">
    <property type="protein sequence ID" value="KAF6732328.1"/>
    <property type="molecule type" value="Genomic_DNA"/>
</dbReference>
<feature type="compositionally biased region" description="Polar residues" evidence="1">
    <location>
        <begin position="11"/>
        <end position="29"/>
    </location>
</feature>
<feature type="compositionally biased region" description="Polar residues" evidence="1">
    <location>
        <begin position="99"/>
        <end position="110"/>
    </location>
</feature>
<sequence length="346" mass="37030">MFTDRIETSEDTPTTEKLQKPTKTGSVQVKTFEEIMREKRLRQQEGEGQASNSTDADGVRPPLKRKLPVQADPASSAPSSPADPPSVSVRKLVPLRSKAASNAQKISFQGRTGDVTETRSSMSPSEDQNQTGSTEQSGESKGTDLLREAASVFASCLTCRPLISVRPKLNVKPSVVKLATPLRPAQKKRGAEPSAVAAVKPLNSAAAVQETPQESTCTPPQVLPSPEALLNSAVPRSPTPLQESTLGEEELQRVPVFKQSGGQKAGAAIREACSVPHSPAVRTTAQSRARRTSTTRPTSTSESAAPAVDDFEELINQFTDDHLEEDVDPGLGEDDLLQELSEMIDS</sequence>
<evidence type="ECO:0000256" key="1">
    <source>
        <dbReference type="SAM" id="MobiDB-lite"/>
    </source>
</evidence>
<feature type="compositionally biased region" description="Basic and acidic residues" evidence="1">
    <location>
        <begin position="31"/>
        <end position="45"/>
    </location>
</feature>
<name>A0A834CI33_ORYME</name>
<reference evidence="2" key="1">
    <citation type="journal article" name="BMC Genomics">
        <title>Long-read sequencing and de novo genome assembly of marine medaka (Oryzias melastigma).</title>
        <authorList>
            <person name="Liang P."/>
            <person name="Saqib H.S.A."/>
            <person name="Ni X."/>
            <person name="Shen Y."/>
        </authorList>
    </citation>
    <scope>NUCLEOTIDE SEQUENCE</scope>
    <source>
        <strain evidence="2">Bigg-433</strain>
    </source>
</reference>
<dbReference type="AlphaFoldDB" id="A0A834CI33"/>
<gene>
    <name evidence="2" type="ORF">FQA47_005372</name>
</gene>
<comment type="caution">
    <text evidence="2">The sequence shown here is derived from an EMBL/GenBank/DDBJ whole genome shotgun (WGS) entry which is preliminary data.</text>
</comment>
<feature type="compositionally biased region" description="Low complexity" evidence="1">
    <location>
        <begin position="68"/>
        <end position="89"/>
    </location>
</feature>
<feature type="compositionally biased region" description="Low complexity" evidence="1">
    <location>
        <begin position="294"/>
        <end position="307"/>
    </location>
</feature>
<feature type="compositionally biased region" description="Polar residues" evidence="1">
    <location>
        <begin position="118"/>
        <end position="140"/>
    </location>
</feature>
<organism evidence="2 3">
    <name type="scientific">Oryzias melastigma</name>
    <name type="common">Marine medaka</name>
    <dbReference type="NCBI Taxonomy" id="30732"/>
    <lineage>
        <taxon>Eukaryota</taxon>
        <taxon>Metazoa</taxon>
        <taxon>Chordata</taxon>
        <taxon>Craniata</taxon>
        <taxon>Vertebrata</taxon>
        <taxon>Euteleostomi</taxon>
        <taxon>Actinopterygii</taxon>
        <taxon>Neopterygii</taxon>
        <taxon>Teleostei</taxon>
        <taxon>Neoteleostei</taxon>
        <taxon>Acanthomorphata</taxon>
        <taxon>Ovalentaria</taxon>
        <taxon>Atherinomorphae</taxon>
        <taxon>Beloniformes</taxon>
        <taxon>Adrianichthyidae</taxon>
        <taxon>Oryziinae</taxon>
        <taxon>Oryzias</taxon>
    </lineage>
</organism>